<gene>
    <name evidence="2" type="ORF">D3227_38595</name>
</gene>
<dbReference type="Gene3D" id="3.40.50.720">
    <property type="entry name" value="NAD(P)-binding Rossmann-like Domain"/>
    <property type="match status" value="1"/>
</dbReference>
<proteinExistence type="predicted"/>
<dbReference type="Pfam" id="PF00899">
    <property type="entry name" value="ThiF"/>
    <property type="match status" value="1"/>
</dbReference>
<dbReference type="Proteomes" id="UP000272706">
    <property type="component" value="Unassembled WGS sequence"/>
</dbReference>
<dbReference type="SUPFAM" id="SSF69572">
    <property type="entry name" value="Activating enzymes of the ubiquitin-like proteins"/>
    <property type="match status" value="1"/>
</dbReference>
<dbReference type="PANTHER" id="PTHR10953">
    <property type="entry name" value="UBIQUITIN-ACTIVATING ENZYME E1"/>
    <property type="match status" value="1"/>
</dbReference>
<evidence type="ECO:0000313" key="3">
    <source>
        <dbReference type="Proteomes" id="UP000272706"/>
    </source>
</evidence>
<name>A0A3A5JTE7_9HYPH</name>
<dbReference type="GO" id="GO:0005737">
    <property type="term" value="C:cytoplasm"/>
    <property type="evidence" value="ECO:0007669"/>
    <property type="project" value="TreeGrafter"/>
</dbReference>
<dbReference type="AlphaFoldDB" id="A0A3A5JTE7"/>
<keyword evidence="2" id="KW-0808">Transferase</keyword>
<dbReference type="EMBL" id="QZWZ01000087">
    <property type="protein sequence ID" value="RJT23629.1"/>
    <property type="molecule type" value="Genomic_DNA"/>
</dbReference>
<dbReference type="InterPro" id="IPR035985">
    <property type="entry name" value="Ubiquitin-activating_enz"/>
</dbReference>
<accession>A0A3A5JTE7</accession>
<dbReference type="GO" id="GO:0016779">
    <property type="term" value="F:nucleotidyltransferase activity"/>
    <property type="evidence" value="ECO:0007669"/>
    <property type="project" value="UniProtKB-KW"/>
</dbReference>
<dbReference type="OrthoDB" id="2746358at2"/>
<evidence type="ECO:0000259" key="1">
    <source>
        <dbReference type="Pfam" id="PF00899"/>
    </source>
</evidence>
<reference evidence="2 3" key="1">
    <citation type="submission" date="2018-09" db="EMBL/GenBank/DDBJ databases">
        <title>Mesorhizobium carmichaelinearum sp. nov. isolated from Carmichaelinea spp. root nodules in New Zealand.</title>
        <authorList>
            <person name="De Meyer S.E."/>
        </authorList>
    </citation>
    <scope>NUCLEOTIDE SEQUENCE [LARGE SCALE GENOMIC DNA]</scope>
    <source>
        <strain evidence="2 3">ICMP19557</strain>
    </source>
</reference>
<dbReference type="RefSeq" id="WP_120019254.1">
    <property type="nucleotide sequence ID" value="NZ_QZWZ01000087.1"/>
</dbReference>
<evidence type="ECO:0000313" key="2">
    <source>
        <dbReference type="EMBL" id="RJT23629.1"/>
    </source>
</evidence>
<sequence length="484" mass="52982">MNGHRISITGSLDNKLKSWLTGHPDAHERGALVLFRKMERAVAGLPPSARFVGIDIIEMDGDWVLDSSPVHLRINLRKFQDIYVRCEQERLELGFAHCHPRGVLDFSSKDDQNEQSILRGYAGCNGPDVSLVAMVLADGQWRARVRLGAAPDSVADVRHVCVLGTDLGVHIGKADDAAPSELLRRQEAAFGKPFNEKLKSLRIAIVGGGGTGSSVATLVARAGVGELIIIDGDLLEDSNLNRVRGYRRCDIGESKAATLARYIRDLGLLVTVVAIEAYVNESPEAIDAISSADLVFGCTDDVAGREVLNQALYYYCQGLIDCGLTGKIDLDQEHQPYLRDHRGRVSTVLPEYGACLRCQGVVTEEKLRYESALKARPELAELDPETLRKEHYLVGGGERAPGVGPFTSATADMAVATLFDLVRPYRQLPSDISRDNIWYDFVHMAIHSNMPKDNAECFCCGPNGLLLKPENGYRLSMPSLGKLS</sequence>
<dbReference type="InterPro" id="IPR000594">
    <property type="entry name" value="ThiF_NAD_FAD-bd"/>
</dbReference>
<dbReference type="PANTHER" id="PTHR10953:SF247">
    <property type="entry name" value="SLL6053 PROTEIN"/>
    <property type="match status" value="1"/>
</dbReference>
<dbReference type="GO" id="GO:0008641">
    <property type="term" value="F:ubiquitin-like modifier activating enzyme activity"/>
    <property type="evidence" value="ECO:0007669"/>
    <property type="project" value="InterPro"/>
</dbReference>
<organism evidence="2 3">
    <name type="scientific">Mesorhizobium waimense</name>
    <dbReference type="NCBI Taxonomy" id="1300307"/>
    <lineage>
        <taxon>Bacteria</taxon>
        <taxon>Pseudomonadati</taxon>
        <taxon>Pseudomonadota</taxon>
        <taxon>Alphaproteobacteria</taxon>
        <taxon>Hyphomicrobiales</taxon>
        <taxon>Phyllobacteriaceae</taxon>
        <taxon>Mesorhizobium</taxon>
    </lineage>
</organism>
<feature type="domain" description="THIF-type NAD/FAD binding fold" evidence="1">
    <location>
        <begin position="184"/>
        <end position="445"/>
    </location>
</feature>
<keyword evidence="2" id="KW-0548">Nucleotidyltransferase</keyword>
<comment type="caution">
    <text evidence="2">The sequence shown here is derived from an EMBL/GenBank/DDBJ whole genome shotgun (WGS) entry which is preliminary data.</text>
</comment>
<keyword evidence="3" id="KW-1185">Reference proteome</keyword>
<dbReference type="InterPro" id="IPR045886">
    <property type="entry name" value="ThiF/MoeB/HesA"/>
</dbReference>
<dbReference type="GO" id="GO:0004792">
    <property type="term" value="F:thiosulfate-cyanide sulfurtransferase activity"/>
    <property type="evidence" value="ECO:0007669"/>
    <property type="project" value="TreeGrafter"/>
</dbReference>
<protein>
    <submittedName>
        <fullName evidence="2">ThiF family adenylyltransferase</fullName>
    </submittedName>
</protein>